<comment type="caution">
    <text evidence="1">The sequence shown here is derived from an EMBL/GenBank/DDBJ whole genome shotgun (WGS) entry which is preliminary data.</text>
</comment>
<organism evidence="1">
    <name type="scientific">bioreactor metagenome</name>
    <dbReference type="NCBI Taxonomy" id="1076179"/>
    <lineage>
        <taxon>unclassified sequences</taxon>
        <taxon>metagenomes</taxon>
        <taxon>ecological metagenomes</taxon>
    </lineage>
</organism>
<sequence>MRRRITDVFNFLSVFFKIAGVHAFKFMFISSTQCFKRHSFLTIGNFFFVRGHAKHGADFFVCTQFQHKSTIAIAKQICLTDRMIIVKTDVITKRHFHDCFSNTAVSWCIAGKN</sequence>
<reference evidence="1" key="1">
    <citation type="submission" date="2019-08" db="EMBL/GenBank/DDBJ databases">
        <authorList>
            <person name="Kucharzyk K."/>
            <person name="Murdoch R.W."/>
            <person name="Higgins S."/>
            <person name="Loffler F."/>
        </authorList>
    </citation>
    <scope>NUCLEOTIDE SEQUENCE</scope>
</reference>
<dbReference type="EMBL" id="VSSQ01039071">
    <property type="protein sequence ID" value="MPM92084.1"/>
    <property type="molecule type" value="Genomic_DNA"/>
</dbReference>
<dbReference type="AlphaFoldDB" id="A0A645DRI2"/>
<evidence type="ECO:0000313" key="1">
    <source>
        <dbReference type="EMBL" id="MPM92084.1"/>
    </source>
</evidence>
<gene>
    <name evidence="1" type="ORF">SDC9_139218</name>
</gene>
<accession>A0A645DRI2</accession>
<name>A0A645DRI2_9ZZZZ</name>
<proteinExistence type="predicted"/>
<protein>
    <submittedName>
        <fullName evidence="1">Uncharacterized protein</fullName>
    </submittedName>
</protein>